<comment type="caution">
    <text evidence="1">The sequence shown here is derived from an EMBL/GenBank/DDBJ whole genome shotgun (WGS) entry which is preliminary data.</text>
</comment>
<reference evidence="1 2" key="1">
    <citation type="journal article" date="2011" name="J. Bacteriol.">
        <title>Genome Sequence of Lactobacillus ruminis SPM0211, Isolated from a Fecal Sample from a Healthy Korean.</title>
        <authorList>
            <person name="Lee S."/>
            <person name="Cho Y.J."/>
            <person name="Lee A.H."/>
            <person name="Chun J."/>
            <person name="Ha N.J."/>
            <person name="Ko G."/>
        </authorList>
    </citation>
    <scope>NUCLEOTIDE SEQUENCE [LARGE SCALE GENOMIC DNA]</scope>
    <source>
        <strain evidence="1 2">SPM0211</strain>
    </source>
</reference>
<protein>
    <submittedName>
        <fullName evidence="1">Uncharacterized protein</fullName>
    </submittedName>
</protein>
<accession>F7QZW4</accession>
<dbReference type="AlphaFoldDB" id="F7QZW4"/>
<dbReference type="Proteomes" id="UP000002971">
    <property type="component" value="Unassembled WGS sequence"/>
</dbReference>
<dbReference type="EMBL" id="AFOJ01000004">
    <property type="protein sequence ID" value="EGM52524.1"/>
    <property type="molecule type" value="Genomic_DNA"/>
</dbReference>
<evidence type="ECO:0000313" key="2">
    <source>
        <dbReference type="Proteomes" id="UP000002971"/>
    </source>
</evidence>
<proteinExistence type="predicted"/>
<name>F7QZW4_9LACO</name>
<sequence>MSVNPHHNDQKFTDKSLENAGLSVKCVLLTDKQEKNGTLSVNSDENFG</sequence>
<evidence type="ECO:0000313" key="1">
    <source>
        <dbReference type="EMBL" id="EGM52524.1"/>
    </source>
</evidence>
<gene>
    <name evidence="1" type="ORF">LRU_00968</name>
</gene>
<organism evidence="1 2">
    <name type="scientific">Ligilactobacillus ruminis SPM0211</name>
    <dbReference type="NCBI Taxonomy" id="1040964"/>
    <lineage>
        <taxon>Bacteria</taxon>
        <taxon>Bacillati</taxon>
        <taxon>Bacillota</taxon>
        <taxon>Bacilli</taxon>
        <taxon>Lactobacillales</taxon>
        <taxon>Lactobacillaceae</taxon>
        <taxon>Ligilactobacillus</taxon>
    </lineage>
</organism>